<dbReference type="InterPro" id="IPR036366">
    <property type="entry name" value="PGBDSf"/>
</dbReference>
<dbReference type="Proteomes" id="UP000178529">
    <property type="component" value="Unassembled WGS sequence"/>
</dbReference>
<dbReference type="Pfam" id="PF01471">
    <property type="entry name" value="PG_binding_1"/>
    <property type="match status" value="1"/>
</dbReference>
<dbReference type="InterPro" id="IPR036365">
    <property type="entry name" value="PGBD-like_sf"/>
</dbReference>
<gene>
    <name evidence="2" type="ORF">A3J68_01510</name>
</gene>
<dbReference type="AlphaFoldDB" id="A0A1G2R6I5"/>
<feature type="domain" description="Peptidoglycan binding-like" evidence="1">
    <location>
        <begin position="55"/>
        <end position="118"/>
    </location>
</feature>
<evidence type="ECO:0000313" key="2">
    <source>
        <dbReference type="EMBL" id="OHA68456.1"/>
    </source>
</evidence>
<organism evidence="2 3">
    <name type="scientific">Candidatus Wildermuthbacteria bacterium RIFCSPHIGHO2_02_FULL_48_16</name>
    <dbReference type="NCBI Taxonomy" id="1802453"/>
    <lineage>
        <taxon>Bacteria</taxon>
        <taxon>Candidatus Wildermuthiibacteriota</taxon>
    </lineage>
</organism>
<evidence type="ECO:0000259" key="1">
    <source>
        <dbReference type="Pfam" id="PF01471"/>
    </source>
</evidence>
<reference evidence="2 3" key="1">
    <citation type="journal article" date="2016" name="Nat. Commun.">
        <title>Thousands of microbial genomes shed light on interconnected biogeochemical processes in an aquifer system.</title>
        <authorList>
            <person name="Anantharaman K."/>
            <person name="Brown C.T."/>
            <person name="Hug L.A."/>
            <person name="Sharon I."/>
            <person name="Castelle C.J."/>
            <person name="Probst A.J."/>
            <person name="Thomas B.C."/>
            <person name="Singh A."/>
            <person name="Wilkins M.J."/>
            <person name="Karaoz U."/>
            <person name="Brodie E.L."/>
            <person name="Williams K.H."/>
            <person name="Hubbard S.S."/>
            <person name="Banfield J.F."/>
        </authorList>
    </citation>
    <scope>NUCLEOTIDE SEQUENCE [LARGE SCALE GENOMIC DNA]</scope>
</reference>
<proteinExistence type="predicted"/>
<protein>
    <recommendedName>
        <fullName evidence="1">Peptidoglycan binding-like domain-containing protein</fullName>
    </recommendedName>
</protein>
<evidence type="ECO:0000313" key="3">
    <source>
        <dbReference type="Proteomes" id="UP000178529"/>
    </source>
</evidence>
<dbReference type="SUPFAM" id="SSF47090">
    <property type="entry name" value="PGBD-like"/>
    <property type="match status" value="1"/>
</dbReference>
<comment type="caution">
    <text evidence="2">The sequence shown here is derived from an EMBL/GenBank/DDBJ whole genome shotgun (WGS) entry which is preliminary data.</text>
</comment>
<dbReference type="EMBL" id="MHTY01000025">
    <property type="protein sequence ID" value="OHA68456.1"/>
    <property type="molecule type" value="Genomic_DNA"/>
</dbReference>
<dbReference type="InterPro" id="IPR002477">
    <property type="entry name" value="Peptidoglycan-bd-like"/>
</dbReference>
<name>A0A1G2R6I5_9BACT</name>
<accession>A0A1G2R6I5</accession>
<sequence>MYIQANLSASNALALLQDVIARILQVQLALKPSVPGSATPPSGSFEVPLTIGSKGADVTALQNFLKAQGADVYPDGLVTGYFGSLTEAAIGRFQLKFGLVSSATDTGYGYVGPKTRAKINELIGAK</sequence>
<dbReference type="Gene3D" id="1.10.101.10">
    <property type="entry name" value="PGBD-like superfamily/PGBD"/>
    <property type="match status" value="1"/>
</dbReference>